<keyword evidence="2" id="KW-1185">Reference proteome</keyword>
<protein>
    <submittedName>
        <fullName evidence="1">Uncharacterized protein</fullName>
    </submittedName>
</protein>
<dbReference type="Proteomes" id="UP000823388">
    <property type="component" value="Chromosome 3N"/>
</dbReference>
<dbReference type="AlphaFoldDB" id="A0A8T0UN38"/>
<dbReference type="PANTHER" id="PTHR33115:SF22">
    <property type="entry name" value="OS12G0449900 PROTEIN"/>
    <property type="match status" value="1"/>
</dbReference>
<name>A0A8T0UN38_PANVG</name>
<accession>A0A8T0UN38</accession>
<evidence type="ECO:0000313" key="1">
    <source>
        <dbReference type="EMBL" id="KAG2622193.1"/>
    </source>
</evidence>
<evidence type="ECO:0000313" key="2">
    <source>
        <dbReference type="Proteomes" id="UP000823388"/>
    </source>
</evidence>
<organism evidence="1 2">
    <name type="scientific">Panicum virgatum</name>
    <name type="common">Blackwell switchgrass</name>
    <dbReference type="NCBI Taxonomy" id="38727"/>
    <lineage>
        <taxon>Eukaryota</taxon>
        <taxon>Viridiplantae</taxon>
        <taxon>Streptophyta</taxon>
        <taxon>Embryophyta</taxon>
        <taxon>Tracheophyta</taxon>
        <taxon>Spermatophyta</taxon>
        <taxon>Magnoliopsida</taxon>
        <taxon>Liliopsida</taxon>
        <taxon>Poales</taxon>
        <taxon>Poaceae</taxon>
        <taxon>PACMAD clade</taxon>
        <taxon>Panicoideae</taxon>
        <taxon>Panicodae</taxon>
        <taxon>Paniceae</taxon>
        <taxon>Panicinae</taxon>
        <taxon>Panicum</taxon>
        <taxon>Panicum sect. Hiantes</taxon>
    </lineage>
</organism>
<dbReference type="EMBL" id="CM029042">
    <property type="protein sequence ID" value="KAG2622193.1"/>
    <property type="molecule type" value="Genomic_DNA"/>
</dbReference>
<reference evidence="1" key="1">
    <citation type="submission" date="2020-05" db="EMBL/GenBank/DDBJ databases">
        <title>WGS assembly of Panicum virgatum.</title>
        <authorList>
            <person name="Lovell J.T."/>
            <person name="Jenkins J."/>
            <person name="Shu S."/>
            <person name="Juenger T.E."/>
            <person name="Schmutz J."/>
        </authorList>
    </citation>
    <scope>NUCLEOTIDE SEQUENCE</scope>
    <source>
        <strain evidence="1">AP13</strain>
    </source>
</reference>
<comment type="caution">
    <text evidence="1">The sequence shown here is derived from an EMBL/GenBank/DDBJ whole genome shotgun (WGS) entry which is preliminary data.</text>
</comment>
<sequence length="608" mass="68655">MMEAKSNEGFIAGIRVLAGAIKDEYWRGRKVLAKHLLTQSDSSSHVILRRLLEAIGPRSPYSREIKEHVVKILSLVARGIRLEQYPRAIECLSSVVDTYGSRRRNSNVDSTFKDYERVELLEEYERGYLVFDRESPPAAFSLGRASSGSTLIQWLAQRLILCKRKAMEENNGSCRRLLRPNTSPVVHGFDELLTEALNIIHQILVHEDNRWIVRACVSNSVLHRIAMFPRKLLKDENHDPCSVFQESELHMLEKCWVLIEWLLAAVTQANDDNLSSLRPANPSVLGGGGTRTSGGGEEEKLIQEEVEECYLLRSMVGSALGNAITNTIRNSMKSAIKSIFDCLDCRATQKKQGIQILLHLSLDISFIIEDSESSKQRLTWILLLIFCSTHDDSMYWRISGFIDRTKNMCDFDRIKELAGEKLCHILGEKHDEIPAASKGSEIELLQSVRLALEDLAKAFADDALDISIRTHATIIMEGLCIRYTTYMNFVEEVEAFLVAAIPKVVNEILILCASTREEGQAQASTDVEKGGVSQDILGQDGYTDNERRLRKALVSLYTVGYMRDFSLRPKFEEMASKICKEQGRPFEDFESLRLNSSALISRISNHSC</sequence>
<dbReference type="PANTHER" id="PTHR33115">
    <property type="entry name" value="ARM REPEAT SUPERFAMILY PROTEIN"/>
    <property type="match status" value="1"/>
</dbReference>
<gene>
    <name evidence="1" type="ORF">PVAP13_3NG277300</name>
</gene>
<proteinExistence type="predicted"/>